<accession>A0A1I7XNW6</accession>
<dbReference type="Proteomes" id="UP000095283">
    <property type="component" value="Unplaced"/>
</dbReference>
<dbReference type="Gene3D" id="3.30.2020.30">
    <property type="match status" value="1"/>
</dbReference>
<name>A0A1I7XNW6_HETBA</name>
<dbReference type="SUPFAM" id="SSF51197">
    <property type="entry name" value="Clavaminate synthase-like"/>
    <property type="match status" value="1"/>
</dbReference>
<sequence>MHPAWMYALKSAQRLSRAVRVEWEDGLSAQFTYVWLRDNSQRRPSLLHLDLNAKPQEVDYSDGKLSVVWPPFLPSSYSSRFLRDHSCVKPAQNISCPSTKKVLTVPWRIQSRPSFEDNSHMATIEWGERATEHGTVWPHFEKVPSIVTVETLTPNGKVHLVDAVTALTTMAQTHPDLFSFLSSNPIEYEHGFFKASHNVAAIQDNKVISAVFNNELRSSEITVNCLDLLYRSLKTFNRICCEMMHTIYLNPGDLLVVDNSQTFVGAPAQILIPFDES</sequence>
<keyword evidence="1" id="KW-0479">Metal-binding</keyword>
<evidence type="ECO:0000313" key="5">
    <source>
        <dbReference type="WBParaSite" id="Hba_19431"/>
    </source>
</evidence>
<keyword evidence="2" id="KW-0560">Oxidoreductase</keyword>
<dbReference type="Gene3D" id="3.60.130.10">
    <property type="entry name" value="Clavaminate synthase-like"/>
    <property type="match status" value="1"/>
</dbReference>
<evidence type="ECO:0000256" key="3">
    <source>
        <dbReference type="ARBA" id="ARBA00023004"/>
    </source>
</evidence>
<dbReference type="GO" id="GO:0016491">
    <property type="term" value="F:oxidoreductase activity"/>
    <property type="evidence" value="ECO:0007669"/>
    <property type="project" value="UniProtKB-KW"/>
</dbReference>
<organism evidence="4 5">
    <name type="scientific">Heterorhabditis bacteriophora</name>
    <name type="common">Entomopathogenic nematode worm</name>
    <dbReference type="NCBI Taxonomy" id="37862"/>
    <lineage>
        <taxon>Eukaryota</taxon>
        <taxon>Metazoa</taxon>
        <taxon>Ecdysozoa</taxon>
        <taxon>Nematoda</taxon>
        <taxon>Chromadorea</taxon>
        <taxon>Rhabditida</taxon>
        <taxon>Rhabditina</taxon>
        <taxon>Rhabditomorpha</taxon>
        <taxon>Strongyloidea</taxon>
        <taxon>Heterorhabditidae</taxon>
        <taxon>Heterorhabditis</taxon>
    </lineage>
</organism>
<keyword evidence="3" id="KW-0408">Iron</keyword>
<dbReference type="WBParaSite" id="Hba_19431">
    <property type="protein sequence ID" value="Hba_19431"/>
    <property type="gene ID" value="Hba_19431"/>
</dbReference>
<evidence type="ECO:0000256" key="2">
    <source>
        <dbReference type="ARBA" id="ARBA00023002"/>
    </source>
</evidence>
<evidence type="ECO:0000313" key="4">
    <source>
        <dbReference type="Proteomes" id="UP000095283"/>
    </source>
</evidence>
<dbReference type="GO" id="GO:0046872">
    <property type="term" value="F:metal ion binding"/>
    <property type="evidence" value="ECO:0007669"/>
    <property type="project" value="UniProtKB-KW"/>
</dbReference>
<dbReference type="AlphaFoldDB" id="A0A1I7XNW6"/>
<reference evidence="5" key="1">
    <citation type="submission" date="2016-11" db="UniProtKB">
        <authorList>
            <consortium name="WormBaseParasite"/>
        </authorList>
    </citation>
    <scope>IDENTIFICATION</scope>
</reference>
<proteinExistence type="predicted"/>
<evidence type="ECO:0000256" key="1">
    <source>
        <dbReference type="ARBA" id="ARBA00022723"/>
    </source>
</evidence>
<keyword evidence="4" id="KW-1185">Reference proteome</keyword>
<dbReference type="InterPro" id="IPR038492">
    <property type="entry name" value="GBBH-like_N_sf"/>
</dbReference>
<protein>
    <submittedName>
        <fullName evidence="5">DUF4524 domain-containing protein</fullName>
    </submittedName>
</protein>
<dbReference type="InterPro" id="IPR042098">
    <property type="entry name" value="TauD-like_sf"/>
</dbReference>